<dbReference type="OrthoDB" id="7549170at2759"/>
<name>E2A2J8_CAMFO</name>
<protein>
    <submittedName>
        <fullName evidence="1">Uncharacterized protein</fullName>
    </submittedName>
</protein>
<gene>
    <name evidence="1" type="ORF">EAG_12649</name>
</gene>
<organism evidence="2">
    <name type="scientific">Camponotus floridanus</name>
    <name type="common">Florida carpenter ant</name>
    <dbReference type="NCBI Taxonomy" id="104421"/>
    <lineage>
        <taxon>Eukaryota</taxon>
        <taxon>Metazoa</taxon>
        <taxon>Ecdysozoa</taxon>
        <taxon>Arthropoda</taxon>
        <taxon>Hexapoda</taxon>
        <taxon>Insecta</taxon>
        <taxon>Pterygota</taxon>
        <taxon>Neoptera</taxon>
        <taxon>Endopterygota</taxon>
        <taxon>Hymenoptera</taxon>
        <taxon>Apocrita</taxon>
        <taxon>Aculeata</taxon>
        <taxon>Formicoidea</taxon>
        <taxon>Formicidae</taxon>
        <taxon>Formicinae</taxon>
        <taxon>Camponotus</taxon>
    </lineage>
</organism>
<accession>E2A2J8</accession>
<dbReference type="Proteomes" id="UP000000311">
    <property type="component" value="Unassembled WGS sequence"/>
</dbReference>
<sequence length="607" mass="69215">SHTYNVAQLNNSSLKNISTSSVVECSSSNLDTLQNNRDICINVSEDDTASCSSSISHDSQTSSFSTSEEPSFREHLASCFVENNITHSQGNSILSVLKKHTCFSNNLPTDVRSLLNTPRQRVIICNVEPGQYIHFNLETEIIESLLNASFIAVVRELELDFSTDGCSLDKSSSIHLWPIQCKVSNVKNIKSIVVGIYKGPQKPHDPNIFFEKFVVNVRAIMANGGINFRGSKIPIKLRCFIANAPARAFILNHRGHMSRYPCSKCKVSGILSDGHYVFNGMNHPLRTDEEYVLCIDEDHHKEDISPLSLLPIGMVSQVPFEYMHLVCLGVMKKLLSAWIQGKYSRISKLSGRDISRISDRLNILKKYCPTEFARRPRSLDVYSKYKATEFRQFLLYIGPVVIKQLKFAELALHKFVLRCNSLYGPNFNSYNVHGLLHLTDDVKRLGNLDSFSAFPYESNMSIFRKYCRKPNQPLQQFFNRMMEIRQHGLCQNLNIESSIRVSMSHNTNKNNPHYTKIQFNGIYLSTDLRDNCCILLDGSICIVINIVENNNSYNLIVKRFLEVDNFYNIGMESSAFQIYKCGNISRECITINYNEVNAKCYRMPLWE</sequence>
<dbReference type="InParanoid" id="E2A2J8"/>
<evidence type="ECO:0000313" key="2">
    <source>
        <dbReference type="Proteomes" id="UP000000311"/>
    </source>
</evidence>
<reference evidence="1 2" key="1">
    <citation type="journal article" date="2010" name="Science">
        <title>Genomic comparison of the ants Camponotus floridanus and Harpegnathos saltator.</title>
        <authorList>
            <person name="Bonasio R."/>
            <person name="Zhang G."/>
            <person name="Ye C."/>
            <person name="Mutti N.S."/>
            <person name="Fang X."/>
            <person name="Qin N."/>
            <person name="Donahue G."/>
            <person name="Yang P."/>
            <person name="Li Q."/>
            <person name="Li C."/>
            <person name="Zhang P."/>
            <person name="Huang Z."/>
            <person name="Berger S.L."/>
            <person name="Reinberg D."/>
            <person name="Wang J."/>
            <person name="Liebig J."/>
        </authorList>
    </citation>
    <scope>NUCLEOTIDE SEQUENCE [LARGE SCALE GENOMIC DNA]</scope>
    <source>
        <strain evidence="2">C129</strain>
    </source>
</reference>
<keyword evidence="2" id="KW-1185">Reference proteome</keyword>
<dbReference type="OMA" id="CIDEDHH"/>
<feature type="non-terminal residue" evidence="1">
    <location>
        <position position="607"/>
    </location>
</feature>
<dbReference type="PANTHER" id="PTHR33053:SF24">
    <property type="entry name" value="TRANSPOSASE DOMAIN-CONTAINING PROTEIN"/>
    <property type="match status" value="1"/>
</dbReference>
<evidence type="ECO:0000313" key="1">
    <source>
        <dbReference type="EMBL" id="EFN72342.1"/>
    </source>
</evidence>
<proteinExistence type="predicted"/>
<dbReference type="PANTHER" id="PTHR33053">
    <property type="entry name" value="PROTEIN, PUTATIVE-RELATED"/>
    <property type="match status" value="1"/>
</dbReference>
<feature type="non-terminal residue" evidence="1">
    <location>
        <position position="1"/>
    </location>
</feature>
<dbReference type="AlphaFoldDB" id="E2A2J8"/>
<dbReference type="EMBL" id="GL436072">
    <property type="protein sequence ID" value="EFN72342.1"/>
    <property type="molecule type" value="Genomic_DNA"/>
</dbReference>